<evidence type="ECO:0000256" key="3">
    <source>
        <dbReference type="ARBA" id="ARBA00023163"/>
    </source>
</evidence>
<dbReference type="Gene3D" id="1.10.10.10">
    <property type="entry name" value="Winged helix-like DNA-binding domain superfamily/Winged helix DNA-binding domain"/>
    <property type="match status" value="1"/>
</dbReference>
<keyword evidence="7" id="KW-1185">Reference proteome</keyword>
<evidence type="ECO:0000256" key="2">
    <source>
        <dbReference type="ARBA" id="ARBA00023125"/>
    </source>
</evidence>
<dbReference type="InterPro" id="IPR000595">
    <property type="entry name" value="cNMP-bd_dom"/>
</dbReference>
<dbReference type="InterPro" id="IPR050397">
    <property type="entry name" value="Env_Response_Regulators"/>
</dbReference>
<dbReference type="AlphaFoldDB" id="W7JF52"/>
<dbReference type="EMBL" id="AYXG01000002">
    <property type="protein sequence ID" value="EWC64644.1"/>
    <property type="molecule type" value="Genomic_DNA"/>
</dbReference>
<feature type="domain" description="Cyclic nucleotide-binding" evidence="4">
    <location>
        <begin position="11"/>
        <end position="114"/>
    </location>
</feature>
<evidence type="ECO:0000259" key="5">
    <source>
        <dbReference type="PROSITE" id="PS51063"/>
    </source>
</evidence>
<evidence type="ECO:0000259" key="4">
    <source>
        <dbReference type="PROSITE" id="PS50042"/>
    </source>
</evidence>
<dbReference type="InterPro" id="IPR036390">
    <property type="entry name" value="WH_DNA-bd_sf"/>
</dbReference>
<sequence>MDIREANEGTFWALLDPEQRGWVRAAATARRFEPGDVLIREGDRGDWVLVLASGRVKVVAAGPAGHAAVLAVRGPGDILGEMAALDGSPRSATVTAVEPVVGLHVPGGRFSALLVDHPAVAAILLRIVTSRLRYANQRRMDHADAGTARRLAALLLELHDRYGRRAPDGVTITLRVTQSDLAGLISASREAVTRALRPLRDRGVLTTGRQRLVIHDVEALRRAAR</sequence>
<accession>W7JF52</accession>
<comment type="caution">
    <text evidence="6">The sequence shown here is derived from an EMBL/GenBank/DDBJ whole genome shotgun (WGS) entry which is preliminary data.</text>
</comment>
<evidence type="ECO:0000256" key="1">
    <source>
        <dbReference type="ARBA" id="ARBA00023015"/>
    </source>
</evidence>
<dbReference type="PROSITE" id="PS50042">
    <property type="entry name" value="CNMP_BINDING_3"/>
    <property type="match status" value="1"/>
</dbReference>
<feature type="domain" description="HTH crp-type" evidence="5">
    <location>
        <begin position="145"/>
        <end position="218"/>
    </location>
</feature>
<keyword evidence="2" id="KW-0238">DNA-binding</keyword>
<organism evidence="6 7">
    <name type="scientific">Actinokineospora spheciospongiae</name>
    <dbReference type="NCBI Taxonomy" id="909613"/>
    <lineage>
        <taxon>Bacteria</taxon>
        <taxon>Bacillati</taxon>
        <taxon>Actinomycetota</taxon>
        <taxon>Actinomycetes</taxon>
        <taxon>Pseudonocardiales</taxon>
        <taxon>Pseudonocardiaceae</taxon>
        <taxon>Actinokineospora</taxon>
    </lineage>
</organism>
<dbReference type="eggNOG" id="COG0664">
    <property type="taxonomic scope" value="Bacteria"/>
</dbReference>
<dbReference type="PANTHER" id="PTHR24567:SF74">
    <property type="entry name" value="HTH-TYPE TRANSCRIPTIONAL REGULATOR ARCR"/>
    <property type="match status" value="1"/>
</dbReference>
<dbReference type="Gene3D" id="2.60.120.10">
    <property type="entry name" value="Jelly Rolls"/>
    <property type="match status" value="1"/>
</dbReference>
<keyword evidence="3" id="KW-0804">Transcription</keyword>
<dbReference type="GO" id="GO:0005829">
    <property type="term" value="C:cytosol"/>
    <property type="evidence" value="ECO:0007669"/>
    <property type="project" value="TreeGrafter"/>
</dbReference>
<dbReference type="InterPro" id="IPR012318">
    <property type="entry name" value="HTH_CRP"/>
</dbReference>
<dbReference type="PANTHER" id="PTHR24567">
    <property type="entry name" value="CRP FAMILY TRANSCRIPTIONAL REGULATORY PROTEIN"/>
    <property type="match status" value="1"/>
</dbReference>
<dbReference type="Pfam" id="PF13545">
    <property type="entry name" value="HTH_Crp_2"/>
    <property type="match status" value="1"/>
</dbReference>
<evidence type="ECO:0000313" key="6">
    <source>
        <dbReference type="EMBL" id="EWC64644.1"/>
    </source>
</evidence>
<name>W7JF52_9PSEU</name>
<dbReference type="PRINTS" id="PR00103">
    <property type="entry name" value="CAMPKINASE"/>
</dbReference>
<dbReference type="InterPro" id="IPR018490">
    <property type="entry name" value="cNMP-bd_dom_sf"/>
</dbReference>
<proteinExistence type="predicted"/>
<dbReference type="PROSITE" id="PS00888">
    <property type="entry name" value="CNMP_BINDING_1"/>
    <property type="match status" value="1"/>
</dbReference>
<dbReference type="SMART" id="SM00419">
    <property type="entry name" value="HTH_CRP"/>
    <property type="match status" value="1"/>
</dbReference>
<evidence type="ECO:0000313" key="7">
    <source>
        <dbReference type="Proteomes" id="UP000019277"/>
    </source>
</evidence>
<gene>
    <name evidence="6" type="ORF">UO65_0030</name>
</gene>
<protein>
    <submittedName>
        <fullName evidence="6">Transcriptional regulator, Crp/Fnr family</fullName>
    </submittedName>
</protein>
<dbReference type="InterPro" id="IPR018488">
    <property type="entry name" value="cNMP-bd_CS"/>
</dbReference>
<dbReference type="CDD" id="cd00038">
    <property type="entry name" value="CAP_ED"/>
    <property type="match status" value="1"/>
</dbReference>
<dbReference type="SUPFAM" id="SSF46785">
    <property type="entry name" value="Winged helix' DNA-binding domain"/>
    <property type="match status" value="1"/>
</dbReference>
<dbReference type="OrthoDB" id="41390at2"/>
<dbReference type="InterPro" id="IPR036388">
    <property type="entry name" value="WH-like_DNA-bd_sf"/>
</dbReference>
<dbReference type="STRING" id="909613.UO65_0030"/>
<dbReference type="RefSeq" id="WP_052020283.1">
    <property type="nucleotide sequence ID" value="NZ_AYXG01000002.1"/>
</dbReference>
<dbReference type="Pfam" id="PF00027">
    <property type="entry name" value="cNMP_binding"/>
    <property type="match status" value="1"/>
</dbReference>
<dbReference type="SUPFAM" id="SSF51206">
    <property type="entry name" value="cAMP-binding domain-like"/>
    <property type="match status" value="1"/>
</dbReference>
<dbReference type="GO" id="GO:0003677">
    <property type="term" value="F:DNA binding"/>
    <property type="evidence" value="ECO:0007669"/>
    <property type="project" value="UniProtKB-KW"/>
</dbReference>
<dbReference type="PROSITE" id="PS51063">
    <property type="entry name" value="HTH_CRP_2"/>
    <property type="match status" value="1"/>
</dbReference>
<reference evidence="6 7" key="1">
    <citation type="journal article" date="2014" name="Genome Announc.">
        <title>Draft Genome Sequence of the Antitrypanosomally Active Sponge-Associated Bacterium Actinokineospora sp. Strain EG49.</title>
        <authorList>
            <person name="Harjes J."/>
            <person name="Ryu T."/>
            <person name="Abdelmohsen U.R."/>
            <person name="Moitinho-Silva L."/>
            <person name="Horn H."/>
            <person name="Ravasi T."/>
            <person name="Hentschel U."/>
        </authorList>
    </citation>
    <scope>NUCLEOTIDE SEQUENCE [LARGE SCALE GENOMIC DNA]</scope>
    <source>
        <strain evidence="6 7">EG49</strain>
    </source>
</reference>
<dbReference type="Proteomes" id="UP000019277">
    <property type="component" value="Unassembled WGS sequence"/>
</dbReference>
<keyword evidence="1" id="KW-0805">Transcription regulation</keyword>
<dbReference type="GO" id="GO:0003700">
    <property type="term" value="F:DNA-binding transcription factor activity"/>
    <property type="evidence" value="ECO:0007669"/>
    <property type="project" value="TreeGrafter"/>
</dbReference>
<dbReference type="InterPro" id="IPR014710">
    <property type="entry name" value="RmlC-like_jellyroll"/>
</dbReference>
<dbReference type="PATRIC" id="fig|909613.9.peg.30"/>
<dbReference type="SMART" id="SM00100">
    <property type="entry name" value="cNMP"/>
    <property type="match status" value="1"/>
</dbReference>